<gene>
    <name evidence="2" type="ORF">IE81DRAFT_193240</name>
</gene>
<evidence type="ECO:0000256" key="1">
    <source>
        <dbReference type="SAM" id="MobiDB-lite"/>
    </source>
</evidence>
<accession>A0A316WDD8</accession>
<evidence type="ECO:0000313" key="2">
    <source>
        <dbReference type="EMBL" id="PWN45505.1"/>
    </source>
</evidence>
<dbReference type="RefSeq" id="XP_025372665.1">
    <property type="nucleotide sequence ID" value="XM_025510812.1"/>
</dbReference>
<proteinExistence type="predicted"/>
<organism evidence="2 3">
    <name type="scientific">Ceraceosorus guamensis</name>
    <dbReference type="NCBI Taxonomy" id="1522189"/>
    <lineage>
        <taxon>Eukaryota</taxon>
        <taxon>Fungi</taxon>
        <taxon>Dikarya</taxon>
        <taxon>Basidiomycota</taxon>
        <taxon>Ustilaginomycotina</taxon>
        <taxon>Exobasidiomycetes</taxon>
        <taxon>Ceraceosorales</taxon>
        <taxon>Ceraceosoraceae</taxon>
        <taxon>Ceraceosorus</taxon>
    </lineage>
</organism>
<dbReference type="EMBL" id="KZ819355">
    <property type="protein sequence ID" value="PWN45505.1"/>
    <property type="molecule type" value="Genomic_DNA"/>
</dbReference>
<sequence>MTNLSRGAQHLADPTMTEGEHDHSAAPYFLSAPEDDFGHVFETKTRGRERPFPSTLLTLCSSPCRGR</sequence>
<feature type="region of interest" description="Disordered" evidence="1">
    <location>
        <begin position="1"/>
        <end position="31"/>
    </location>
</feature>
<dbReference type="GeneID" id="37032682"/>
<protein>
    <submittedName>
        <fullName evidence="2">Uncharacterized protein</fullName>
    </submittedName>
</protein>
<dbReference type="AlphaFoldDB" id="A0A316WDD8"/>
<name>A0A316WDD8_9BASI</name>
<dbReference type="Proteomes" id="UP000245783">
    <property type="component" value="Unassembled WGS sequence"/>
</dbReference>
<evidence type="ECO:0000313" key="3">
    <source>
        <dbReference type="Proteomes" id="UP000245783"/>
    </source>
</evidence>
<keyword evidence="3" id="KW-1185">Reference proteome</keyword>
<reference evidence="2 3" key="1">
    <citation type="journal article" date="2018" name="Mol. Biol. Evol.">
        <title>Broad Genomic Sampling Reveals a Smut Pathogenic Ancestry of the Fungal Clade Ustilaginomycotina.</title>
        <authorList>
            <person name="Kijpornyongpan T."/>
            <person name="Mondo S.J."/>
            <person name="Barry K."/>
            <person name="Sandor L."/>
            <person name="Lee J."/>
            <person name="Lipzen A."/>
            <person name="Pangilinan J."/>
            <person name="LaButti K."/>
            <person name="Hainaut M."/>
            <person name="Henrissat B."/>
            <person name="Grigoriev I.V."/>
            <person name="Spatafora J.W."/>
            <person name="Aime M.C."/>
        </authorList>
    </citation>
    <scope>NUCLEOTIDE SEQUENCE [LARGE SCALE GENOMIC DNA]</scope>
    <source>
        <strain evidence="2 3">MCA 4658</strain>
    </source>
</reference>
<dbReference type="InParanoid" id="A0A316WDD8"/>